<dbReference type="Proteomes" id="UP000597762">
    <property type="component" value="Unassembled WGS sequence"/>
</dbReference>
<gene>
    <name evidence="2" type="ORF">SPHA_36099</name>
</gene>
<dbReference type="SUPFAM" id="SSF158235">
    <property type="entry name" value="SOCS box-like"/>
    <property type="match status" value="1"/>
</dbReference>
<sequence>MVKDEVDTAENTYWSVCDLGIGRGLVLARQGHIATTTSDNRVKVCFRNYKMGEKEKPVGLVWYISAISPDVIIVSDEDLCGLVLCKLDGEVLTFFTEHGFSPSGVCPDPYRGCIYAANGESNCVLRLTPDLQLDGEVIGPDQGLHNPFVVSLSYDGRFLVVAEDTWDIGEDLPTPVKVFSLADKMMPLLYICRRNIRKILGRKLLSAVSYLGVPKSLQNYLLFAV</sequence>
<accession>A0A812CLR1</accession>
<keyword evidence="3" id="KW-1185">Reference proteome</keyword>
<name>A0A812CLR1_ACAPH</name>
<dbReference type="EMBL" id="CAHIKZ030001570">
    <property type="protein sequence ID" value="CAE1268485.1"/>
    <property type="molecule type" value="Genomic_DNA"/>
</dbReference>
<dbReference type="CDD" id="cd03716">
    <property type="entry name" value="SOCS_ASB_like"/>
    <property type="match status" value="1"/>
</dbReference>
<dbReference type="OrthoDB" id="10273455at2759"/>
<dbReference type="Pfam" id="PF07525">
    <property type="entry name" value="SOCS_box"/>
    <property type="match status" value="1"/>
</dbReference>
<dbReference type="InterPro" id="IPR001496">
    <property type="entry name" value="SOCS_box"/>
</dbReference>
<dbReference type="InterPro" id="IPR011042">
    <property type="entry name" value="6-blade_b-propeller_TolB-like"/>
</dbReference>
<reference evidence="2" key="1">
    <citation type="submission" date="2021-01" db="EMBL/GenBank/DDBJ databases">
        <authorList>
            <person name="Li R."/>
            <person name="Bekaert M."/>
        </authorList>
    </citation>
    <scope>NUCLEOTIDE SEQUENCE</scope>
    <source>
        <strain evidence="2">Farmed</strain>
    </source>
</reference>
<dbReference type="GO" id="GO:0035556">
    <property type="term" value="P:intracellular signal transduction"/>
    <property type="evidence" value="ECO:0007669"/>
    <property type="project" value="InterPro"/>
</dbReference>
<dbReference type="AlphaFoldDB" id="A0A812CLR1"/>
<organism evidence="2 3">
    <name type="scientific">Acanthosepion pharaonis</name>
    <name type="common">Pharaoh cuttlefish</name>
    <name type="synonym">Sepia pharaonis</name>
    <dbReference type="NCBI Taxonomy" id="158019"/>
    <lineage>
        <taxon>Eukaryota</taxon>
        <taxon>Metazoa</taxon>
        <taxon>Spiralia</taxon>
        <taxon>Lophotrochozoa</taxon>
        <taxon>Mollusca</taxon>
        <taxon>Cephalopoda</taxon>
        <taxon>Coleoidea</taxon>
        <taxon>Decapodiformes</taxon>
        <taxon>Sepiida</taxon>
        <taxon>Sepiina</taxon>
        <taxon>Sepiidae</taxon>
        <taxon>Acanthosepion</taxon>
    </lineage>
</organism>
<dbReference type="SMART" id="SM00969">
    <property type="entry name" value="SOCS_box"/>
    <property type="match status" value="1"/>
</dbReference>
<evidence type="ECO:0000259" key="1">
    <source>
        <dbReference type="PROSITE" id="PS50225"/>
    </source>
</evidence>
<dbReference type="InterPro" id="IPR036036">
    <property type="entry name" value="SOCS_box-like_dom_sf"/>
</dbReference>
<protein>
    <recommendedName>
        <fullName evidence="1">SOCS box domain-containing protein</fullName>
    </recommendedName>
</protein>
<dbReference type="PROSITE" id="PS50225">
    <property type="entry name" value="SOCS"/>
    <property type="match status" value="1"/>
</dbReference>
<feature type="domain" description="SOCS box" evidence="1">
    <location>
        <begin position="171"/>
        <end position="221"/>
    </location>
</feature>
<evidence type="ECO:0000313" key="3">
    <source>
        <dbReference type="Proteomes" id="UP000597762"/>
    </source>
</evidence>
<dbReference type="Gene3D" id="1.10.750.20">
    <property type="entry name" value="SOCS box"/>
    <property type="match status" value="1"/>
</dbReference>
<dbReference type="SUPFAM" id="SSF63829">
    <property type="entry name" value="Calcium-dependent phosphotriesterase"/>
    <property type="match status" value="1"/>
</dbReference>
<comment type="caution">
    <text evidence="2">The sequence shown here is derived from an EMBL/GenBank/DDBJ whole genome shotgun (WGS) entry which is preliminary data.</text>
</comment>
<dbReference type="Gene3D" id="2.120.10.30">
    <property type="entry name" value="TolB, C-terminal domain"/>
    <property type="match status" value="1"/>
</dbReference>
<proteinExistence type="predicted"/>
<evidence type="ECO:0000313" key="2">
    <source>
        <dbReference type="EMBL" id="CAE1268485.1"/>
    </source>
</evidence>